<organism evidence="1 2">
    <name type="scientific">Nocardiopsis alborubida</name>
    <dbReference type="NCBI Taxonomy" id="146802"/>
    <lineage>
        <taxon>Bacteria</taxon>
        <taxon>Bacillati</taxon>
        <taxon>Actinomycetota</taxon>
        <taxon>Actinomycetes</taxon>
        <taxon>Streptosporangiales</taxon>
        <taxon>Nocardiopsidaceae</taxon>
        <taxon>Nocardiopsis</taxon>
    </lineage>
</organism>
<reference evidence="1 2" key="1">
    <citation type="submission" date="2020-04" db="EMBL/GenBank/DDBJ databases">
        <title>MicrobeNet Type strains.</title>
        <authorList>
            <person name="Nicholson A.C."/>
        </authorList>
    </citation>
    <scope>NUCLEOTIDE SEQUENCE [LARGE SCALE GENOMIC DNA]</scope>
    <source>
        <strain evidence="1 2">ATCC 23612</strain>
    </source>
</reference>
<name>A0A7X6M9T8_9ACTN</name>
<evidence type="ECO:0000313" key="2">
    <source>
        <dbReference type="Proteomes" id="UP000553209"/>
    </source>
</evidence>
<dbReference type="AlphaFoldDB" id="A0A7X6M9T8"/>
<dbReference type="EMBL" id="JAAXPG010000002">
    <property type="protein sequence ID" value="NKY96634.1"/>
    <property type="molecule type" value="Genomic_DNA"/>
</dbReference>
<accession>A0A7X6M9T8</accession>
<comment type="caution">
    <text evidence="1">The sequence shown here is derived from an EMBL/GenBank/DDBJ whole genome shotgun (WGS) entry which is preliminary data.</text>
</comment>
<protein>
    <submittedName>
        <fullName evidence="1">Uncharacterized protein</fullName>
    </submittedName>
</protein>
<dbReference type="RefSeq" id="WP_061080763.1">
    <property type="nucleotide sequence ID" value="NZ_JAAXPG010000002.1"/>
</dbReference>
<dbReference type="Proteomes" id="UP000553209">
    <property type="component" value="Unassembled WGS sequence"/>
</dbReference>
<keyword evidence="2" id="KW-1185">Reference proteome</keyword>
<evidence type="ECO:0000313" key="1">
    <source>
        <dbReference type="EMBL" id="NKY96634.1"/>
    </source>
</evidence>
<proteinExistence type="predicted"/>
<gene>
    <name evidence="1" type="ORF">HGB44_02950</name>
</gene>
<sequence length="145" mass="16240">MTGRLLILGCTRDKLATTRPVPAIELYTGDSVPRVRDRLDPERLSRTLFLSGLHGLIPADALLLPYDRRLRPEDTGVLSEASCSRLLAFACLHGVPEEVLLVAEADYQALLEPVLATWERTRITRIFDPCARADIARVLDSWSWT</sequence>